<dbReference type="RefSeq" id="WP_221029428.1">
    <property type="nucleotide sequence ID" value="NZ_CP139781.1"/>
</dbReference>
<evidence type="ECO:0000256" key="1">
    <source>
        <dbReference type="ARBA" id="ARBA00005189"/>
    </source>
</evidence>
<evidence type="ECO:0000256" key="3">
    <source>
        <dbReference type="ARBA" id="ARBA00022679"/>
    </source>
</evidence>
<keyword evidence="4" id="KW-0443">Lipid metabolism</keyword>
<keyword evidence="7" id="KW-1185">Reference proteome</keyword>
<dbReference type="InterPro" id="IPR016181">
    <property type="entry name" value="Acyl_CoA_acyltransferase"/>
</dbReference>
<proteinExistence type="predicted"/>
<evidence type="ECO:0000313" key="6">
    <source>
        <dbReference type="EMBL" id="WRQ87158.1"/>
    </source>
</evidence>
<protein>
    <submittedName>
        <fullName evidence="6">GNAT family N-acyltransferase</fullName>
        <ecNumber evidence="6">2.3.1.-</ecNumber>
    </submittedName>
</protein>
<evidence type="ECO:0000256" key="2">
    <source>
        <dbReference type="ARBA" id="ARBA00022516"/>
    </source>
</evidence>
<name>A0ABZ1C7C5_9BACT</name>
<keyword evidence="5 6" id="KW-0012">Acyltransferase</keyword>
<evidence type="ECO:0000256" key="5">
    <source>
        <dbReference type="ARBA" id="ARBA00023315"/>
    </source>
</evidence>
<evidence type="ECO:0000256" key="4">
    <source>
        <dbReference type="ARBA" id="ARBA00023098"/>
    </source>
</evidence>
<dbReference type="Proteomes" id="UP000738431">
    <property type="component" value="Chromosome"/>
</dbReference>
<dbReference type="SUPFAM" id="SSF55729">
    <property type="entry name" value="Acyl-CoA N-acyltransferases (Nat)"/>
    <property type="match status" value="1"/>
</dbReference>
<reference evidence="6 7" key="1">
    <citation type="submission" date="2021-08" db="EMBL/GenBank/DDBJ databases">
        <authorList>
            <person name="Zhang D."/>
            <person name="Zhang A."/>
            <person name="Wang L."/>
        </authorList>
    </citation>
    <scope>NUCLEOTIDE SEQUENCE [LARGE SCALE GENOMIC DNA]</scope>
    <source>
        <strain evidence="6 7">WL0086</strain>
    </source>
</reference>
<comment type="pathway">
    <text evidence="1">Lipid metabolism.</text>
</comment>
<dbReference type="EMBL" id="CP139781">
    <property type="protein sequence ID" value="WRQ87158.1"/>
    <property type="molecule type" value="Genomic_DNA"/>
</dbReference>
<keyword evidence="3 6" id="KW-0808">Transferase</keyword>
<dbReference type="GO" id="GO:0016746">
    <property type="term" value="F:acyltransferase activity"/>
    <property type="evidence" value="ECO:0007669"/>
    <property type="project" value="UniProtKB-KW"/>
</dbReference>
<dbReference type="EC" id="2.3.1.-" evidence="6"/>
<dbReference type="PANTHER" id="PTHR37323">
    <property type="entry name" value="GCN5-RELATED N-ACETYLTRANSFERASE"/>
    <property type="match status" value="1"/>
</dbReference>
<dbReference type="InterPro" id="IPR052351">
    <property type="entry name" value="Ornithine_N-alpha-AT"/>
</dbReference>
<evidence type="ECO:0000313" key="7">
    <source>
        <dbReference type="Proteomes" id="UP000738431"/>
    </source>
</evidence>
<accession>A0ABZ1C7C5</accession>
<dbReference type="PANTHER" id="PTHR37323:SF1">
    <property type="entry name" value="L-ORNITHINE N(ALPHA)-ACYLTRANSFERASE"/>
    <property type="match status" value="1"/>
</dbReference>
<organism evidence="6 7">
    <name type="scientific">Actomonas aquatica</name>
    <dbReference type="NCBI Taxonomy" id="2866162"/>
    <lineage>
        <taxon>Bacteria</taxon>
        <taxon>Pseudomonadati</taxon>
        <taxon>Verrucomicrobiota</taxon>
        <taxon>Opitutia</taxon>
        <taxon>Opitutales</taxon>
        <taxon>Opitutaceae</taxon>
        <taxon>Actomonas</taxon>
    </lineage>
</organism>
<keyword evidence="2" id="KW-0444">Lipid biosynthesis</keyword>
<gene>
    <name evidence="6" type="ORF">K1X11_020290</name>
</gene>
<sequence length="247" mass="27382">MSVQASFPPVGTERYRVHFAANEQDLWAAQRLRFEVFNLELNEGLVASHMIGRDEDGFDPVCEHLLVTDQADGKVVGTYRMQAGLSAAAHLGYYSEQEFDFGPFAARRGEILELGRACVAAEHRNQSVLSLLWRAIMQHARRRGQRYLIGCSSLSSLDEAGGLETYRNLAAHYLAAPEWRTRPVASCRCRSGTADALAVPRLMVAYLAAGARVCGEPAIDREFGTIDFLTVLDLDALSPRFARKYLA</sequence>
<reference evidence="6 7" key="2">
    <citation type="submission" date="2023-12" db="EMBL/GenBank/DDBJ databases">
        <title>Description of an unclassified Opitutus bacterium of Verrucomicrobiota.</title>
        <authorList>
            <person name="Zhang D.-F."/>
        </authorList>
    </citation>
    <scope>NUCLEOTIDE SEQUENCE [LARGE SCALE GENOMIC DNA]</scope>
    <source>
        <strain evidence="6 7">WL0086</strain>
    </source>
</reference>
<dbReference type="Pfam" id="PF13444">
    <property type="entry name" value="Acetyltransf_5"/>
    <property type="match status" value="1"/>
</dbReference>
<dbReference type="Gene3D" id="3.40.630.30">
    <property type="match status" value="1"/>
</dbReference>